<organism evidence="9 10">
    <name type="scientific">Coemansia asiatica</name>
    <dbReference type="NCBI Taxonomy" id="1052880"/>
    <lineage>
        <taxon>Eukaryota</taxon>
        <taxon>Fungi</taxon>
        <taxon>Fungi incertae sedis</taxon>
        <taxon>Zoopagomycota</taxon>
        <taxon>Kickxellomycotina</taxon>
        <taxon>Kickxellomycetes</taxon>
        <taxon>Kickxellales</taxon>
        <taxon>Kickxellaceae</taxon>
        <taxon>Coemansia</taxon>
    </lineage>
</organism>
<evidence type="ECO:0000259" key="8">
    <source>
        <dbReference type="PROSITE" id="PS50072"/>
    </source>
</evidence>
<dbReference type="Pfam" id="PF00160">
    <property type="entry name" value="Pro_isomerase"/>
    <property type="match status" value="1"/>
</dbReference>
<keyword evidence="5" id="KW-0697">Rotamase</keyword>
<comment type="caution">
    <text evidence="9">The sequence shown here is derived from an EMBL/GenBank/DDBJ whole genome shotgun (WGS) entry which is preliminary data.</text>
</comment>
<evidence type="ECO:0000256" key="6">
    <source>
        <dbReference type="ARBA" id="ARBA00023235"/>
    </source>
</evidence>
<keyword evidence="6 9" id="KW-0413">Isomerase</keyword>
<accession>A0A9W7XFC2</accession>
<dbReference type="PROSITE" id="PS00170">
    <property type="entry name" value="CSA_PPIASE_1"/>
    <property type="match status" value="1"/>
</dbReference>
<dbReference type="AlphaFoldDB" id="A0A9W7XFC2"/>
<dbReference type="Pfam" id="PF00400">
    <property type="entry name" value="WD40"/>
    <property type="match status" value="1"/>
</dbReference>
<reference evidence="9" key="1">
    <citation type="submission" date="2022-07" db="EMBL/GenBank/DDBJ databases">
        <title>Phylogenomic reconstructions and comparative analyses of Kickxellomycotina fungi.</title>
        <authorList>
            <person name="Reynolds N.K."/>
            <person name="Stajich J.E."/>
            <person name="Barry K."/>
            <person name="Grigoriev I.V."/>
            <person name="Crous P."/>
            <person name="Smith M.E."/>
        </authorList>
    </citation>
    <scope>NUCLEOTIDE SEQUENCE</scope>
    <source>
        <strain evidence="9">NBRC 105413</strain>
    </source>
</reference>
<feature type="compositionally biased region" description="Basic and acidic residues" evidence="7">
    <location>
        <begin position="1"/>
        <end position="14"/>
    </location>
</feature>
<dbReference type="Proteomes" id="UP001145021">
    <property type="component" value="Unassembled WGS sequence"/>
</dbReference>
<dbReference type="PANTHER" id="PTHR45625:SF4">
    <property type="entry name" value="PEPTIDYLPROLYL ISOMERASE DOMAIN AND WD REPEAT-CONTAINING PROTEIN 1"/>
    <property type="match status" value="1"/>
</dbReference>
<dbReference type="InterPro" id="IPR001680">
    <property type="entry name" value="WD40_rpt"/>
</dbReference>
<feature type="compositionally biased region" description="Low complexity" evidence="7">
    <location>
        <begin position="17"/>
        <end position="31"/>
    </location>
</feature>
<dbReference type="Gene3D" id="2.40.100.10">
    <property type="entry name" value="Cyclophilin-like"/>
    <property type="match status" value="1"/>
</dbReference>
<dbReference type="SUPFAM" id="SSF50891">
    <property type="entry name" value="Cyclophilin-like"/>
    <property type="match status" value="1"/>
</dbReference>
<dbReference type="GO" id="GO:0003755">
    <property type="term" value="F:peptidyl-prolyl cis-trans isomerase activity"/>
    <property type="evidence" value="ECO:0007669"/>
    <property type="project" value="UniProtKB-KW"/>
</dbReference>
<sequence>MSSNKDKGKRKETEDLAANVSSESNYSNNSAPVATQPAKRIATANNHEKRQLERLPCAEMYERSYMHRDLVDRVVATKSGFVLTLSADGHVKFWKKSGKGIEFVKDFRAHLSAPIACTLSSDGQLFATVSMNKQIKVFDVINFDMIGIVSIDFIPSTICWIVDPLDQSMCIAVADSSKPDIYILDPYSTGASPKKSITNVHRQPIQLMAYNQTYKCMLSIDRGGMVEYWSLNDDPHKLPSSIGFSLKSQTDLYEFKKRKYVPTSLAFSPDNELFVCTSPGNATICVFRFATGKIYRKYDESASACNAIQQKDETGRFQLDDMEFGRRLAVENELVKAPAGRNANAVFDESSDHLLFTSLFGIKVVNLSTNKVSCVLGKSEPYRFTNIALIQSTLESSNMRFDLATSKNPAAKVLGLDPILFCTAFKKNRFFIFTREEPDHTEQGADRDIFNEKPTREEASLAVASKKKKIARSAVLRTTLGDIHLSLFPELAPKAVESFAVHSQNGYYNGVIFHRVIKRFMIQTGDPLGDGTGGESIWKMPFEDEFTPKLRHDRPYTLSMANAGPGTNGSQFFITTVDSAPWLDDKHTIFGRVKAGADVVHAIESAKTDKNDKPFDDISIMNIQINYD</sequence>
<name>A0A9W7XFC2_9FUNG</name>
<evidence type="ECO:0000256" key="4">
    <source>
        <dbReference type="ARBA" id="ARBA00022737"/>
    </source>
</evidence>
<dbReference type="InterPro" id="IPR020892">
    <property type="entry name" value="Cyclophilin-type_PPIase_CS"/>
</dbReference>
<dbReference type="SUPFAM" id="SSF50978">
    <property type="entry name" value="WD40 repeat-like"/>
    <property type="match status" value="1"/>
</dbReference>
<evidence type="ECO:0000256" key="1">
    <source>
        <dbReference type="ARBA" id="ARBA00000971"/>
    </source>
</evidence>
<evidence type="ECO:0000256" key="3">
    <source>
        <dbReference type="ARBA" id="ARBA00022574"/>
    </source>
</evidence>
<feature type="domain" description="PPIase cyclophilin-type" evidence="8">
    <location>
        <begin position="470"/>
        <end position="625"/>
    </location>
</feature>
<dbReference type="FunFam" id="2.40.100.10:FF:000003">
    <property type="entry name" value="Peptidylprolyl isomerase domain and WD repeat-containing 1"/>
    <property type="match status" value="1"/>
</dbReference>
<dbReference type="PROSITE" id="PS50072">
    <property type="entry name" value="CSA_PPIASE_2"/>
    <property type="match status" value="1"/>
</dbReference>
<dbReference type="InterPro" id="IPR036322">
    <property type="entry name" value="WD40_repeat_dom_sf"/>
</dbReference>
<evidence type="ECO:0000313" key="9">
    <source>
        <dbReference type="EMBL" id="KAJ1643306.1"/>
    </source>
</evidence>
<dbReference type="EMBL" id="JANBOH010000270">
    <property type="protein sequence ID" value="KAJ1643306.1"/>
    <property type="molecule type" value="Genomic_DNA"/>
</dbReference>
<proteinExistence type="predicted"/>
<dbReference type="GO" id="GO:0005634">
    <property type="term" value="C:nucleus"/>
    <property type="evidence" value="ECO:0007669"/>
    <property type="project" value="UniProtKB-ARBA"/>
</dbReference>
<dbReference type="InterPro" id="IPR002130">
    <property type="entry name" value="Cyclophilin-type_PPIase_dom"/>
</dbReference>
<comment type="catalytic activity">
    <reaction evidence="1">
        <text>[protein]-peptidylproline (omega=180) = [protein]-peptidylproline (omega=0)</text>
        <dbReference type="Rhea" id="RHEA:16237"/>
        <dbReference type="Rhea" id="RHEA-COMP:10747"/>
        <dbReference type="Rhea" id="RHEA-COMP:10748"/>
        <dbReference type="ChEBI" id="CHEBI:83833"/>
        <dbReference type="ChEBI" id="CHEBI:83834"/>
        <dbReference type="EC" id="5.2.1.8"/>
    </reaction>
</comment>
<evidence type="ECO:0000256" key="7">
    <source>
        <dbReference type="SAM" id="MobiDB-lite"/>
    </source>
</evidence>
<evidence type="ECO:0000313" key="10">
    <source>
        <dbReference type="Proteomes" id="UP001145021"/>
    </source>
</evidence>
<dbReference type="InterPro" id="IPR029000">
    <property type="entry name" value="Cyclophilin-like_dom_sf"/>
</dbReference>
<evidence type="ECO:0000256" key="2">
    <source>
        <dbReference type="ARBA" id="ARBA00013194"/>
    </source>
</evidence>
<dbReference type="Gene3D" id="2.130.10.10">
    <property type="entry name" value="YVTN repeat-like/Quinoprotein amine dehydrogenase"/>
    <property type="match status" value="2"/>
</dbReference>
<keyword evidence="10" id="KW-1185">Reference proteome</keyword>
<protein>
    <recommendedName>
        <fullName evidence="2">peptidylprolyl isomerase</fullName>
        <ecNumber evidence="2">5.2.1.8</ecNumber>
    </recommendedName>
</protein>
<dbReference type="InterPro" id="IPR015943">
    <property type="entry name" value="WD40/YVTN_repeat-like_dom_sf"/>
</dbReference>
<dbReference type="InterPro" id="IPR044666">
    <property type="entry name" value="Cyclophilin_A-like"/>
</dbReference>
<dbReference type="EC" id="5.2.1.8" evidence="2"/>
<keyword evidence="3" id="KW-0853">WD repeat</keyword>
<dbReference type="PRINTS" id="PR00153">
    <property type="entry name" value="CSAPPISMRASE"/>
</dbReference>
<feature type="region of interest" description="Disordered" evidence="7">
    <location>
        <begin position="1"/>
        <end position="37"/>
    </location>
</feature>
<keyword evidence="4" id="KW-0677">Repeat</keyword>
<dbReference type="GO" id="GO:0006457">
    <property type="term" value="P:protein folding"/>
    <property type="evidence" value="ECO:0007669"/>
    <property type="project" value="InterPro"/>
</dbReference>
<dbReference type="CDD" id="cd01927">
    <property type="entry name" value="cyclophilin_WD40"/>
    <property type="match status" value="1"/>
</dbReference>
<gene>
    <name evidence="9" type="primary">cyp15</name>
    <name evidence="9" type="ORF">LPJ64_004907</name>
</gene>
<evidence type="ECO:0000256" key="5">
    <source>
        <dbReference type="ARBA" id="ARBA00023110"/>
    </source>
</evidence>
<dbReference type="PANTHER" id="PTHR45625">
    <property type="entry name" value="PEPTIDYL-PROLYL CIS-TRANS ISOMERASE-RELATED"/>
    <property type="match status" value="1"/>
</dbReference>
<dbReference type="SMART" id="SM00320">
    <property type="entry name" value="WD40"/>
    <property type="match status" value="4"/>
</dbReference>